<dbReference type="Gene3D" id="3.80.10.10">
    <property type="entry name" value="Ribonuclease Inhibitor"/>
    <property type="match status" value="1"/>
</dbReference>
<dbReference type="HOGENOM" id="CLU_1101777_0_0_6"/>
<dbReference type="EMBL" id="JH413822">
    <property type="protein sequence ID" value="EHL30867.1"/>
    <property type="molecule type" value="Genomic_DNA"/>
</dbReference>
<dbReference type="OrthoDB" id="5638344at2"/>
<evidence type="ECO:0000313" key="2">
    <source>
        <dbReference type="EMBL" id="EHL30867.1"/>
    </source>
</evidence>
<dbReference type="Proteomes" id="UP000002770">
    <property type="component" value="Unassembled WGS sequence"/>
</dbReference>
<keyword evidence="1" id="KW-0812">Transmembrane</keyword>
<feature type="transmembrane region" description="Helical" evidence="1">
    <location>
        <begin position="208"/>
        <end position="232"/>
    </location>
</feature>
<organism evidence="2 3">
    <name type="scientific">Legionella drancourtii LLAP12</name>
    <dbReference type="NCBI Taxonomy" id="658187"/>
    <lineage>
        <taxon>Bacteria</taxon>
        <taxon>Pseudomonadati</taxon>
        <taxon>Pseudomonadota</taxon>
        <taxon>Gammaproteobacteria</taxon>
        <taxon>Legionellales</taxon>
        <taxon>Legionellaceae</taxon>
        <taxon>Legionella</taxon>
    </lineage>
</organism>
<dbReference type="InParanoid" id="G9EP32"/>
<proteinExistence type="predicted"/>
<reference evidence="2 3" key="1">
    <citation type="journal article" date="2011" name="BMC Genomics">
        <title>Insight into cross-talk between intra-amoebal pathogens.</title>
        <authorList>
            <person name="Gimenez G."/>
            <person name="Bertelli C."/>
            <person name="Moliner C."/>
            <person name="Robert C."/>
            <person name="Raoult D."/>
            <person name="Fournier P.E."/>
            <person name="Greub G."/>
        </authorList>
    </citation>
    <scope>NUCLEOTIDE SEQUENCE [LARGE SCALE GENOMIC DNA]</scope>
    <source>
        <strain evidence="2 3">LLAP12</strain>
    </source>
</reference>
<dbReference type="InterPro" id="IPR032675">
    <property type="entry name" value="LRR_dom_sf"/>
</dbReference>
<sequence>MNEKAILVANKTINQIVAEIKALKGTDVTSLDLGWNILWKKSTPELTAMIGAVEGTGITHINLEGNGFEKKSTEELITLFGALKKTGVTHLNLSLNGFKNKLAEELQAIFTAIPKNVTSVSFYYSELEAMDESQLLTIRNRFDQPDSIILYNAQDIKLEPSLQTNDAKAYHTLGFKTSAPTLQTNDANAYHRLDFKASVPTSSNERNISMMVLGGFIAAAGIAAVAIAFAVLNATTFGVAGLGSVDISHRQP</sequence>
<dbReference type="STRING" id="658187.LDG_7013"/>
<protein>
    <submittedName>
        <fullName evidence="2">Uncharacterized protein</fullName>
    </submittedName>
</protein>
<dbReference type="AlphaFoldDB" id="G9EP32"/>
<evidence type="ECO:0000313" key="3">
    <source>
        <dbReference type="Proteomes" id="UP000002770"/>
    </source>
</evidence>
<dbReference type="RefSeq" id="WP_006870937.1">
    <property type="nucleotide sequence ID" value="NZ_JH413822.1"/>
</dbReference>
<keyword evidence="3" id="KW-1185">Reference proteome</keyword>
<name>G9EP32_9GAMM</name>
<gene>
    <name evidence="2" type="ORF">LDG_7013</name>
</gene>
<dbReference type="SUPFAM" id="SSF52047">
    <property type="entry name" value="RNI-like"/>
    <property type="match status" value="1"/>
</dbReference>
<evidence type="ECO:0000256" key="1">
    <source>
        <dbReference type="SAM" id="Phobius"/>
    </source>
</evidence>
<accession>G9EP32</accession>
<keyword evidence="1" id="KW-0472">Membrane</keyword>
<keyword evidence="1" id="KW-1133">Transmembrane helix</keyword>
<dbReference type="eggNOG" id="COG5238">
    <property type="taxonomic scope" value="Bacteria"/>
</dbReference>